<dbReference type="Gene3D" id="2.20.70.30">
    <property type="entry name" value="Nascent polypeptide-associated complex domain"/>
    <property type="match status" value="1"/>
</dbReference>
<evidence type="ECO:0000313" key="5">
    <source>
        <dbReference type="EMBL" id="CBY22306.1"/>
    </source>
</evidence>
<feature type="domain" description="NAC-A/B" evidence="4">
    <location>
        <begin position="33"/>
        <end position="98"/>
    </location>
</feature>
<name>E4WY62_OIKDI</name>
<dbReference type="FunCoup" id="E4WY62">
    <property type="interactions" value="803"/>
</dbReference>
<evidence type="ECO:0000313" key="7">
    <source>
        <dbReference type="Proteomes" id="UP000001307"/>
    </source>
</evidence>
<keyword evidence="7" id="KW-1185">Reference proteome</keyword>
<dbReference type="InterPro" id="IPR038187">
    <property type="entry name" value="NAC_A/B_dom_sf"/>
</dbReference>
<reference evidence="5" key="1">
    <citation type="journal article" date="2010" name="Science">
        <title>Plasticity of animal genome architecture unmasked by rapid evolution of a pelagic tunicate.</title>
        <authorList>
            <person name="Denoeud F."/>
            <person name="Henriet S."/>
            <person name="Mungpakdee S."/>
            <person name="Aury J.M."/>
            <person name="Da Silva C."/>
            <person name="Brinkmann H."/>
            <person name="Mikhaleva J."/>
            <person name="Olsen L.C."/>
            <person name="Jubin C."/>
            <person name="Canestro C."/>
            <person name="Bouquet J.M."/>
            <person name="Danks G."/>
            <person name="Poulain J."/>
            <person name="Campsteijn C."/>
            <person name="Adamski M."/>
            <person name="Cross I."/>
            <person name="Yadetie F."/>
            <person name="Muffato M."/>
            <person name="Louis A."/>
            <person name="Butcher S."/>
            <person name="Tsagkogeorga G."/>
            <person name="Konrad A."/>
            <person name="Singh S."/>
            <person name="Jensen M.F."/>
            <person name="Cong E.H."/>
            <person name="Eikeseth-Otteraa H."/>
            <person name="Noel B."/>
            <person name="Anthouard V."/>
            <person name="Porcel B.M."/>
            <person name="Kachouri-Lafond R."/>
            <person name="Nishino A."/>
            <person name="Ugolini M."/>
            <person name="Chourrout P."/>
            <person name="Nishida H."/>
            <person name="Aasland R."/>
            <person name="Huzurbazar S."/>
            <person name="Westhof E."/>
            <person name="Delsuc F."/>
            <person name="Lehrach H."/>
            <person name="Reinhardt R."/>
            <person name="Weissenbach J."/>
            <person name="Roy S.W."/>
            <person name="Artiguenave F."/>
            <person name="Postlethwait J.H."/>
            <person name="Manak J.R."/>
            <person name="Thompson E.M."/>
            <person name="Jaillon O."/>
            <person name="Du Pasquier L."/>
            <person name="Boudinot P."/>
            <person name="Liberles D.A."/>
            <person name="Volff J.N."/>
            <person name="Philippe H."/>
            <person name="Lenhard B."/>
            <person name="Roest Crollius H."/>
            <person name="Wincker P."/>
            <person name="Chourrout D."/>
        </authorList>
    </citation>
    <scope>NUCLEOTIDE SEQUENCE [LARGE SCALE GENOMIC DNA]</scope>
</reference>
<evidence type="ECO:0000313" key="6">
    <source>
        <dbReference type="EMBL" id="CBY33539.1"/>
    </source>
</evidence>
<evidence type="ECO:0000256" key="3">
    <source>
        <dbReference type="SAM" id="MobiDB-lite"/>
    </source>
</evidence>
<dbReference type="PROSITE" id="PS51151">
    <property type="entry name" value="NAC_AB"/>
    <property type="match status" value="1"/>
</dbReference>
<feature type="compositionally biased region" description="Basic and acidic residues" evidence="3">
    <location>
        <begin position="141"/>
        <end position="152"/>
    </location>
</feature>
<dbReference type="InterPro" id="IPR039370">
    <property type="entry name" value="BTF3"/>
</dbReference>
<gene>
    <name evidence="5" type="ORF">GSOID_T00011863001</name>
    <name evidence="6" type="ORF">GSOID_T00021461001</name>
</gene>
<organism evidence="5">
    <name type="scientific">Oikopleura dioica</name>
    <name type="common">Tunicate</name>
    <dbReference type="NCBI Taxonomy" id="34765"/>
    <lineage>
        <taxon>Eukaryota</taxon>
        <taxon>Metazoa</taxon>
        <taxon>Chordata</taxon>
        <taxon>Tunicata</taxon>
        <taxon>Appendicularia</taxon>
        <taxon>Copelata</taxon>
        <taxon>Oikopleuridae</taxon>
        <taxon>Oikopleura</taxon>
    </lineage>
</organism>
<dbReference type="Pfam" id="PF01849">
    <property type="entry name" value="NAC"/>
    <property type="match status" value="1"/>
</dbReference>
<evidence type="ECO:0000256" key="1">
    <source>
        <dbReference type="ARBA" id="ARBA00005296"/>
    </source>
</evidence>
<protein>
    <recommendedName>
        <fullName evidence="2">Transcription factor BTF3</fullName>
    </recommendedName>
</protein>
<dbReference type="OrthoDB" id="8033832at2759"/>
<feature type="compositionally biased region" description="Basic residues" evidence="3">
    <location>
        <begin position="20"/>
        <end position="29"/>
    </location>
</feature>
<accession>E4WY62</accession>
<dbReference type="AlphaFoldDB" id="E4WY62"/>
<sequence length="152" mass="16565">MNPEKLKALQSSVRVGGKGTVRRKKKIVHKASSTDDKKLQSQLKKLSINPIPGIEEVNMFKDDGSVLHFQNPKVQASPNANTFAISGNAQVKQISEMLPSIVSQMGPEGFASLRKMAMQGAEAEAAKKDDVPELEGDFEEESKKEEEAAKAE</sequence>
<dbReference type="CDD" id="cd22055">
    <property type="entry name" value="NAC_BTF3"/>
    <property type="match status" value="1"/>
</dbReference>
<dbReference type="PANTHER" id="PTHR10351">
    <property type="entry name" value="TRANSCRIPTION FACTOR BTF3 FAMILY MEMBER"/>
    <property type="match status" value="1"/>
</dbReference>
<dbReference type="EMBL" id="FN654425">
    <property type="protein sequence ID" value="CBY33539.1"/>
    <property type="molecule type" value="Genomic_DNA"/>
</dbReference>
<dbReference type="FunFam" id="2.20.70.30:FF:000001">
    <property type="entry name" value="Transcription factor BTF3 homolog"/>
    <property type="match status" value="1"/>
</dbReference>
<evidence type="ECO:0000256" key="2">
    <source>
        <dbReference type="RuleBase" id="RU361272"/>
    </source>
</evidence>
<dbReference type="Proteomes" id="UP000001307">
    <property type="component" value="Unassembled WGS sequence"/>
</dbReference>
<evidence type="ECO:0000259" key="4">
    <source>
        <dbReference type="PROSITE" id="PS51151"/>
    </source>
</evidence>
<feature type="region of interest" description="Disordered" evidence="3">
    <location>
        <begin position="1"/>
        <end position="39"/>
    </location>
</feature>
<dbReference type="InParanoid" id="E4WY62"/>
<proteinExistence type="inferred from homology"/>
<feature type="region of interest" description="Disordered" evidence="3">
    <location>
        <begin position="121"/>
        <end position="152"/>
    </location>
</feature>
<dbReference type="SMART" id="SM01407">
    <property type="entry name" value="NAC"/>
    <property type="match status" value="1"/>
</dbReference>
<dbReference type="EMBL" id="FN653018">
    <property type="protein sequence ID" value="CBY22306.1"/>
    <property type="molecule type" value="Genomic_DNA"/>
</dbReference>
<dbReference type="InterPro" id="IPR002715">
    <property type="entry name" value="Nas_poly-pep-assoc_cplx_dom"/>
</dbReference>
<comment type="similarity">
    <text evidence="1 2">Belongs to the NAC-beta family.</text>
</comment>
<dbReference type="Proteomes" id="UP000011014">
    <property type="component" value="Unassembled WGS sequence"/>
</dbReference>